<dbReference type="GO" id="GO:0005634">
    <property type="term" value="C:nucleus"/>
    <property type="evidence" value="ECO:0007669"/>
    <property type="project" value="TreeGrafter"/>
</dbReference>
<dbReference type="PROSITE" id="PS51194">
    <property type="entry name" value="HELICASE_CTER"/>
    <property type="match status" value="1"/>
</dbReference>
<evidence type="ECO:0000259" key="8">
    <source>
        <dbReference type="PROSITE" id="PS50142"/>
    </source>
</evidence>
<organism evidence="11 12">
    <name type="scientific">Acorus gramineus</name>
    <name type="common">Dwarf sweet flag</name>
    <dbReference type="NCBI Taxonomy" id="55184"/>
    <lineage>
        <taxon>Eukaryota</taxon>
        <taxon>Viridiplantae</taxon>
        <taxon>Streptophyta</taxon>
        <taxon>Embryophyta</taxon>
        <taxon>Tracheophyta</taxon>
        <taxon>Spermatophyta</taxon>
        <taxon>Magnoliopsida</taxon>
        <taxon>Liliopsida</taxon>
        <taxon>Acoraceae</taxon>
        <taxon>Acorus</taxon>
    </lineage>
</organism>
<dbReference type="PROSITE" id="PS50142">
    <property type="entry name" value="RNASE_3_2"/>
    <property type="match status" value="2"/>
</dbReference>
<dbReference type="InterPro" id="IPR000999">
    <property type="entry name" value="RNase_III_dom"/>
</dbReference>
<dbReference type="InterPro" id="IPR036389">
    <property type="entry name" value="RNase_III_sf"/>
</dbReference>
<comment type="caution">
    <text evidence="11">The sequence shown here is derived from an EMBL/GenBank/DDBJ whole genome shotgun (WGS) entry which is preliminary data.</text>
</comment>
<evidence type="ECO:0000256" key="6">
    <source>
        <dbReference type="PROSITE-ProRule" id="PRU00266"/>
    </source>
</evidence>
<comment type="subunit">
    <text evidence="1">May interact with ARGONAUTE1 or PINHEAD through their common PAZ domains.</text>
</comment>
<feature type="domain" description="Helicase C-terminal" evidence="10">
    <location>
        <begin position="331"/>
        <end position="494"/>
    </location>
</feature>
<evidence type="ECO:0000313" key="11">
    <source>
        <dbReference type="EMBL" id="KAK1272022.1"/>
    </source>
</evidence>
<dbReference type="Gene3D" id="3.30.160.20">
    <property type="match status" value="1"/>
</dbReference>
<dbReference type="GO" id="GO:0003723">
    <property type="term" value="F:RNA binding"/>
    <property type="evidence" value="ECO:0007669"/>
    <property type="project" value="UniProtKB-UniRule"/>
</dbReference>
<keyword evidence="3" id="KW-0378">Hydrolase</keyword>
<evidence type="ECO:0000259" key="7">
    <source>
        <dbReference type="PROSITE" id="PS50137"/>
    </source>
</evidence>
<dbReference type="CDD" id="cd00593">
    <property type="entry name" value="RIBOc"/>
    <property type="match status" value="2"/>
</dbReference>
<evidence type="ECO:0000256" key="3">
    <source>
        <dbReference type="ARBA" id="ARBA00022801"/>
    </source>
</evidence>
<dbReference type="GO" id="GO:0030422">
    <property type="term" value="P:siRNA processing"/>
    <property type="evidence" value="ECO:0007669"/>
    <property type="project" value="TreeGrafter"/>
</dbReference>
<evidence type="ECO:0000256" key="2">
    <source>
        <dbReference type="ARBA" id="ARBA00022741"/>
    </source>
</evidence>
<dbReference type="Gene3D" id="3.40.50.300">
    <property type="entry name" value="P-loop containing nucleotide triphosphate hydrolases"/>
    <property type="match status" value="3"/>
</dbReference>
<evidence type="ECO:0000259" key="9">
    <source>
        <dbReference type="PROSITE" id="PS51192"/>
    </source>
</evidence>
<sequence>MQGGGGRAPPDNVEESYRDPHTIARGYQLEALEKAKKENTIVFLETGSGKTLIAVMLLKSYAHMIRKPSQHIAVFLAPAVHLVSQQADVLEMHTDLKVGRFWGEMGVDFWSESTWNQKLQEFEEYYHPQLCLNSGNLPRILGMTASLVNDKGSSSQIAYKKKISEIETLLNSKVYTVDNESVLAQYVPFPTPKIKFYKHVDASFDQYSHLAYNLKLLKLKYSRALQELGLDGLNEEGAKRRISKLHGTFSYCLSELGIWMTIKAAEALSCRENDIFFWGEDKDHITDRIVREFSKDVFKDFSKHMPSEWLVGRDLEADLDAGFLSSKIECLVRSLIEYGGVKDLRCIIFVERVITAIVLQSLLSQVQELLHWKTKYTAGNHSGLQCQSRREQINIVDAFREGKVNIIVATQILEEGLDVQSCNLVIRFDPSTSVCSFIQSRGRARMQGSDYILIVKSGDSSTLSRVMNYLASGDIMRKESLGQASLPCAPLDNQMSDEECYCVESTGAIVTLSSSVLEALTTKKCQEAFSLESLETLGDSFLKYAASQQLFRSYPYHHEGLLSAKKDQMVFNIALYKMGCERELPGYIRREPFDPKNWSIPGEYLGCIGDNIVIFSKAKNIYNKGTKYIKYKVVSDVAEALIGAYLSTGGEVAALYFLKWLGIEVDFSNKVPDDASFLARPETYININFLESLLNYSFHNPCLLVEALTHGSYLVQDIPKCYQRLEFLGDAALDYLMTVHLYNKYPGLSPGLLTDLRSASVNNSCYAHAAVKVLGDVIESLAGAILVDSGYDKDVVWKSIRPLLEPLVSPDTIKYHPVKELEDICRRKSYLYTFSKSHENGVASITAEVEADGAIYKETKTGKNKKEAKALAAEAMLKFLKDRHLSSLM</sequence>
<dbReference type="InterPro" id="IPR011545">
    <property type="entry name" value="DEAD/DEAH_box_helicase_dom"/>
</dbReference>
<dbReference type="AlphaFoldDB" id="A0AAV9B6J9"/>
<dbReference type="PROSITE" id="PS00517">
    <property type="entry name" value="RNASE_3_1"/>
    <property type="match status" value="1"/>
</dbReference>
<keyword evidence="4" id="KW-0067">ATP-binding</keyword>
<dbReference type="Pfam" id="PF00270">
    <property type="entry name" value="DEAD"/>
    <property type="match status" value="1"/>
</dbReference>
<dbReference type="InterPro" id="IPR027417">
    <property type="entry name" value="P-loop_NTPase"/>
</dbReference>
<gene>
    <name evidence="11" type="ORF">QJS04_geneDACA021027</name>
</gene>
<dbReference type="PANTHER" id="PTHR14950:SF70">
    <property type="entry name" value="ENDORIBONUCLEASE DICER HOMOLOG 2"/>
    <property type="match status" value="1"/>
</dbReference>
<dbReference type="Pfam" id="PF00636">
    <property type="entry name" value="Ribonuclease_3"/>
    <property type="match status" value="2"/>
</dbReference>
<dbReference type="FunFam" id="3.40.50.300:FF:000420">
    <property type="entry name" value="Endoribonuclease dicer-like 1"/>
    <property type="match status" value="1"/>
</dbReference>
<dbReference type="SUPFAM" id="SSF52540">
    <property type="entry name" value="P-loop containing nucleoside triphosphate hydrolases"/>
    <property type="match status" value="1"/>
</dbReference>
<dbReference type="PROSITE" id="PS50137">
    <property type="entry name" value="DS_RBD"/>
    <property type="match status" value="1"/>
</dbReference>
<accession>A0AAV9B6J9</accession>
<reference evidence="11" key="2">
    <citation type="submission" date="2023-06" db="EMBL/GenBank/DDBJ databases">
        <authorList>
            <person name="Ma L."/>
            <person name="Liu K.-W."/>
            <person name="Li Z."/>
            <person name="Hsiao Y.-Y."/>
            <person name="Qi Y."/>
            <person name="Fu T."/>
            <person name="Tang G."/>
            <person name="Zhang D."/>
            <person name="Sun W.-H."/>
            <person name="Liu D.-K."/>
            <person name="Li Y."/>
            <person name="Chen G.-Z."/>
            <person name="Liu X.-D."/>
            <person name="Liao X.-Y."/>
            <person name="Jiang Y.-T."/>
            <person name="Yu X."/>
            <person name="Hao Y."/>
            <person name="Huang J."/>
            <person name="Zhao X.-W."/>
            <person name="Ke S."/>
            <person name="Chen Y.-Y."/>
            <person name="Wu W.-L."/>
            <person name="Hsu J.-L."/>
            <person name="Lin Y.-F."/>
            <person name="Huang M.-D."/>
            <person name="Li C.-Y."/>
            <person name="Huang L."/>
            <person name="Wang Z.-W."/>
            <person name="Zhao X."/>
            <person name="Zhong W.-Y."/>
            <person name="Peng D.-H."/>
            <person name="Ahmad S."/>
            <person name="Lan S."/>
            <person name="Zhang J.-S."/>
            <person name="Tsai W.-C."/>
            <person name="Van De Peer Y."/>
            <person name="Liu Z.-J."/>
        </authorList>
    </citation>
    <scope>NUCLEOTIDE SEQUENCE</scope>
    <source>
        <strain evidence="11">SCP</strain>
        <tissue evidence="11">Leaves</tissue>
    </source>
</reference>
<dbReference type="InterPro" id="IPR014720">
    <property type="entry name" value="dsRBD_dom"/>
</dbReference>
<evidence type="ECO:0000256" key="5">
    <source>
        <dbReference type="ARBA" id="ARBA00022884"/>
    </source>
</evidence>
<proteinExistence type="predicted"/>
<keyword evidence="12" id="KW-1185">Reference proteome</keyword>
<protein>
    <submittedName>
        <fullName evidence="11">Uncharacterized protein</fullName>
    </submittedName>
</protein>
<name>A0AAV9B6J9_ACOGR</name>
<evidence type="ECO:0000256" key="4">
    <source>
        <dbReference type="ARBA" id="ARBA00022840"/>
    </source>
</evidence>
<evidence type="ECO:0000259" key="10">
    <source>
        <dbReference type="PROSITE" id="PS51194"/>
    </source>
</evidence>
<feature type="domain" description="RNase III" evidence="8">
    <location>
        <begin position="518"/>
        <end position="650"/>
    </location>
</feature>
<evidence type="ECO:0000313" key="12">
    <source>
        <dbReference type="Proteomes" id="UP001179952"/>
    </source>
</evidence>
<feature type="domain" description="Helicase ATP-binding" evidence="9">
    <location>
        <begin position="31"/>
        <end position="165"/>
    </location>
</feature>
<dbReference type="EMBL" id="JAUJYN010000005">
    <property type="protein sequence ID" value="KAK1272022.1"/>
    <property type="molecule type" value="Genomic_DNA"/>
</dbReference>
<dbReference type="Pfam" id="PF00035">
    <property type="entry name" value="dsrm"/>
    <property type="match status" value="1"/>
</dbReference>
<dbReference type="PANTHER" id="PTHR14950">
    <property type="entry name" value="DICER-RELATED"/>
    <property type="match status" value="1"/>
</dbReference>
<dbReference type="Pfam" id="PF00271">
    <property type="entry name" value="Helicase_C"/>
    <property type="match status" value="1"/>
</dbReference>
<dbReference type="SMART" id="SM00535">
    <property type="entry name" value="RIBOc"/>
    <property type="match status" value="2"/>
</dbReference>
<dbReference type="GO" id="GO:0005524">
    <property type="term" value="F:ATP binding"/>
    <property type="evidence" value="ECO:0007669"/>
    <property type="project" value="UniProtKB-KW"/>
</dbReference>
<dbReference type="GO" id="GO:0004525">
    <property type="term" value="F:ribonuclease III activity"/>
    <property type="evidence" value="ECO:0007669"/>
    <property type="project" value="InterPro"/>
</dbReference>
<dbReference type="SUPFAM" id="SSF69065">
    <property type="entry name" value="RNase III domain-like"/>
    <property type="match status" value="2"/>
</dbReference>
<dbReference type="SMART" id="SM00358">
    <property type="entry name" value="DSRM"/>
    <property type="match status" value="1"/>
</dbReference>
<evidence type="ECO:0000256" key="1">
    <source>
        <dbReference type="ARBA" id="ARBA00011499"/>
    </source>
</evidence>
<keyword evidence="2" id="KW-0547">Nucleotide-binding</keyword>
<dbReference type="GO" id="GO:0005737">
    <property type="term" value="C:cytoplasm"/>
    <property type="evidence" value="ECO:0007669"/>
    <property type="project" value="TreeGrafter"/>
</dbReference>
<dbReference type="InterPro" id="IPR001650">
    <property type="entry name" value="Helicase_C-like"/>
</dbReference>
<keyword evidence="5 6" id="KW-0694">RNA-binding</keyword>
<dbReference type="Proteomes" id="UP001179952">
    <property type="component" value="Unassembled WGS sequence"/>
</dbReference>
<dbReference type="SUPFAM" id="SSF54768">
    <property type="entry name" value="dsRNA-binding domain-like"/>
    <property type="match status" value="1"/>
</dbReference>
<dbReference type="InterPro" id="IPR014001">
    <property type="entry name" value="Helicase_ATP-bd"/>
</dbReference>
<dbReference type="PROSITE" id="PS51192">
    <property type="entry name" value="HELICASE_ATP_BIND_1"/>
    <property type="match status" value="1"/>
</dbReference>
<reference evidence="11" key="1">
    <citation type="journal article" date="2023" name="Nat. Commun.">
        <title>Diploid and tetraploid genomes of Acorus and the evolution of monocots.</title>
        <authorList>
            <person name="Ma L."/>
            <person name="Liu K.W."/>
            <person name="Li Z."/>
            <person name="Hsiao Y.Y."/>
            <person name="Qi Y."/>
            <person name="Fu T."/>
            <person name="Tang G.D."/>
            <person name="Zhang D."/>
            <person name="Sun W.H."/>
            <person name="Liu D.K."/>
            <person name="Li Y."/>
            <person name="Chen G.Z."/>
            <person name="Liu X.D."/>
            <person name="Liao X.Y."/>
            <person name="Jiang Y.T."/>
            <person name="Yu X."/>
            <person name="Hao Y."/>
            <person name="Huang J."/>
            <person name="Zhao X.W."/>
            <person name="Ke S."/>
            <person name="Chen Y.Y."/>
            <person name="Wu W.L."/>
            <person name="Hsu J.L."/>
            <person name="Lin Y.F."/>
            <person name="Huang M.D."/>
            <person name="Li C.Y."/>
            <person name="Huang L."/>
            <person name="Wang Z.W."/>
            <person name="Zhao X."/>
            <person name="Zhong W.Y."/>
            <person name="Peng D.H."/>
            <person name="Ahmad S."/>
            <person name="Lan S."/>
            <person name="Zhang J.S."/>
            <person name="Tsai W.C."/>
            <person name="Van de Peer Y."/>
            <person name="Liu Z.J."/>
        </authorList>
    </citation>
    <scope>NUCLEOTIDE SEQUENCE</scope>
    <source>
        <strain evidence="11">SCP</strain>
    </source>
</reference>
<feature type="domain" description="DRBM" evidence="7">
    <location>
        <begin position="816"/>
        <end position="882"/>
    </location>
</feature>
<dbReference type="Gene3D" id="1.10.1520.10">
    <property type="entry name" value="Ribonuclease III domain"/>
    <property type="match status" value="3"/>
</dbReference>
<feature type="domain" description="RNase III" evidence="8">
    <location>
        <begin position="687"/>
        <end position="790"/>
    </location>
</feature>
<dbReference type="SMART" id="SM00490">
    <property type="entry name" value="HELICc"/>
    <property type="match status" value="1"/>
</dbReference>